<evidence type="ECO:0000313" key="4">
    <source>
        <dbReference type="EMBL" id="OLP79754.1"/>
    </source>
</evidence>
<dbReference type="Gene3D" id="3.40.50.1460">
    <property type="match status" value="1"/>
</dbReference>
<evidence type="ECO:0000259" key="3">
    <source>
        <dbReference type="Pfam" id="PF00656"/>
    </source>
</evidence>
<dbReference type="Pfam" id="PF00656">
    <property type="entry name" value="Peptidase_C14"/>
    <property type="match status" value="1"/>
</dbReference>
<dbReference type="SUPFAM" id="SSF82895">
    <property type="entry name" value="TSP-1 type 1 repeat"/>
    <property type="match status" value="1"/>
</dbReference>
<dbReference type="EMBL" id="LSRX01001450">
    <property type="protein sequence ID" value="OLP79754.1"/>
    <property type="molecule type" value="Genomic_DNA"/>
</dbReference>
<evidence type="ECO:0000256" key="2">
    <source>
        <dbReference type="SAM" id="Phobius"/>
    </source>
</evidence>
<dbReference type="PROSITE" id="PS50092">
    <property type="entry name" value="TSP1"/>
    <property type="match status" value="1"/>
</dbReference>
<protein>
    <recommendedName>
        <fullName evidence="3">Peptidase C14 caspase domain-containing protein</fullName>
    </recommendedName>
</protein>
<feature type="compositionally biased region" description="Acidic residues" evidence="1">
    <location>
        <begin position="685"/>
        <end position="694"/>
    </location>
</feature>
<keyword evidence="5" id="KW-1185">Reference proteome</keyword>
<keyword evidence="2" id="KW-0812">Transmembrane</keyword>
<dbReference type="InterPro" id="IPR011600">
    <property type="entry name" value="Pept_C14_caspase"/>
</dbReference>
<evidence type="ECO:0000256" key="1">
    <source>
        <dbReference type="SAM" id="MobiDB-lite"/>
    </source>
</evidence>
<dbReference type="InterPro" id="IPR029030">
    <property type="entry name" value="Caspase-like_dom_sf"/>
</dbReference>
<dbReference type="GO" id="GO:0004197">
    <property type="term" value="F:cysteine-type endopeptidase activity"/>
    <property type="evidence" value="ECO:0007669"/>
    <property type="project" value="InterPro"/>
</dbReference>
<accession>A0A1Q9C9Y9</accession>
<reference evidence="4 5" key="1">
    <citation type="submission" date="2016-02" db="EMBL/GenBank/DDBJ databases">
        <title>Genome analysis of coral dinoflagellate symbionts highlights evolutionary adaptations to a symbiotic lifestyle.</title>
        <authorList>
            <person name="Aranda M."/>
            <person name="Li Y."/>
            <person name="Liew Y.J."/>
            <person name="Baumgarten S."/>
            <person name="Simakov O."/>
            <person name="Wilson M."/>
            <person name="Piel J."/>
            <person name="Ashoor H."/>
            <person name="Bougouffa S."/>
            <person name="Bajic V.B."/>
            <person name="Ryu T."/>
            <person name="Ravasi T."/>
            <person name="Bayer T."/>
            <person name="Micklem G."/>
            <person name="Kim H."/>
            <person name="Bhak J."/>
            <person name="Lajeunesse T.C."/>
            <person name="Voolstra C.R."/>
        </authorList>
    </citation>
    <scope>NUCLEOTIDE SEQUENCE [LARGE SCALE GENOMIC DNA]</scope>
    <source>
        <strain evidence="4 5">CCMP2467</strain>
    </source>
</reference>
<dbReference type="OrthoDB" id="6090599at2759"/>
<evidence type="ECO:0000313" key="5">
    <source>
        <dbReference type="Proteomes" id="UP000186817"/>
    </source>
</evidence>
<gene>
    <name evidence="4" type="ORF">AK812_SmicGene39920</name>
</gene>
<dbReference type="InterPro" id="IPR000884">
    <property type="entry name" value="TSP1_rpt"/>
</dbReference>
<organism evidence="4 5">
    <name type="scientific">Symbiodinium microadriaticum</name>
    <name type="common">Dinoflagellate</name>
    <name type="synonym">Zooxanthella microadriatica</name>
    <dbReference type="NCBI Taxonomy" id="2951"/>
    <lineage>
        <taxon>Eukaryota</taxon>
        <taxon>Sar</taxon>
        <taxon>Alveolata</taxon>
        <taxon>Dinophyceae</taxon>
        <taxon>Suessiales</taxon>
        <taxon>Symbiodiniaceae</taxon>
        <taxon>Symbiodinium</taxon>
    </lineage>
</organism>
<feature type="compositionally biased region" description="Basic and acidic residues" evidence="1">
    <location>
        <begin position="695"/>
        <end position="704"/>
    </location>
</feature>
<proteinExistence type="predicted"/>
<dbReference type="SMART" id="SM00209">
    <property type="entry name" value="TSP1"/>
    <property type="match status" value="1"/>
</dbReference>
<name>A0A1Q9C9Y9_SYMMI</name>
<dbReference type="GO" id="GO:0006508">
    <property type="term" value="P:proteolysis"/>
    <property type="evidence" value="ECO:0007669"/>
    <property type="project" value="InterPro"/>
</dbReference>
<dbReference type="AlphaFoldDB" id="A0A1Q9C9Y9"/>
<comment type="caution">
    <text evidence="4">The sequence shown here is derived from an EMBL/GenBank/DDBJ whole genome shotgun (WGS) entry which is preliminary data.</text>
</comment>
<dbReference type="InterPro" id="IPR036383">
    <property type="entry name" value="TSP1_rpt_sf"/>
</dbReference>
<dbReference type="Gene3D" id="2.20.100.10">
    <property type="entry name" value="Thrombospondin type-1 (TSP1) repeat"/>
    <property type="match status" value="1"/>
</dbReference>
<dbReference type="SUPFAM" id="SSF52129">
    <property type="entry name" value="Caspase-like"/>
    <property type="match status" value="1"/>
</dbReference>
<keyword evidence="2" id="KW-1133">Transmembrane helix</keyword>
<dbReference type="Proteomes" id="UP000186817">
    <property type="component" value="Unassembled WGS sequence"/>
</dbReference>
<feature type="compositionally biased region" description="Basic and acidic residues" evidence="1">
    <location>
        <begin position="672"/>
        <end position="684"/>
    </location>
</feature>
<keyword evidence="2" id="KW-0472">Membrane</keyword>
<feature type="domain" description="Peptidase C14 caspase" evidence="3">
    <location>
        <begin position="13"/>
        <end position="232"/>
    </location>
</feature>
<sequence>MDEVRPCRCFLGIGIDEYSEDSLQNAVRSALCIGGAFQKLGYHVTHGSNIRSRVDWNEKVKELTENVDCTTSVVAFYFAGHGVVTKDKTLRLLFGDSSHGIVKQSDQGSTASNDDVSISMDDLIKQLMHLPMADDAFLLVLLDNCRTETSTSWHENCGRPAQHMFSRSFTVIYATAPGKWALDGNGSQISPLSYSLQRRMSESQSLAATYNLIVNDVKSYTKNLRHMSQIVQTFTCGKSDEGVFQPIPGPGMSMSSSTVLPLGSDEASVDSTTLQPPTKRWCCKVLTAFTLLILAIFLGVCLLMSSLQPRDCILNEWTDDGPCSKSCGGGLVIQRRSVKTSAAHGADLSSPERQRQVPCAVLACPWDCCFDDYCPVQCDLRCSSWTCEALVNMTVCSFGWGYSSITADATIVGRPVTWTVFNYAVHRSGISLHDHGFDKTFVHRLNFSFESPTHVAFCRCLGDYARSILNKRMMTNCEEASDDNSTMSFRDLIELTGGSHPGPRQGCAMDASFSAHLDQLIGRLKLEVVQHYERDCASIKASIAEKQEAALLSPVARPQFLRLTAGKKVPGFESNEVFFGKSPYSPHNWRPTAADSDSSEEFEPHSKIHRRLASKSAASDVDVSDRETVTSTDSLELKTPKGPYHPPHLPDAFHPKTPAATPAALFEAKAPAPEKELPEVKESPDSDSEELDWVEEMKPAKHVA</sequence>
<feature type="region of interest" description="Disordered" evidence="1">
    <location>
        <begin position="583"/>
        <end position="704"/>
    </location>
</feature>
<feature type="transmembrane region" description="Helical" evidence="2">
    <location>
        <begin position="285"/>
        <end position="304"/>
    </location>
</feature>